<organism evidence="1 2">
    <name type="scientific">Syntrophaceticus schinkii</name>
    <dbReference type="NCBI Taxonomy" id="499207"/>
    <lineage>
        <taxon>Bacteria</taxon>
        <taxon>Bacillati</taxon>
        <taxon>Bacillota</taxon>
        <taxon>Clostridia</taxon>
        <taxon>Thermoanaerobacterales</taxon>
        <taxon>Thermoanaerobacterales Family III. Incertae Sedis</taxon>
        <taxon>Syntrophaceticus</taxon>
    </lineage>
</organism>
<dbReference type="AlphaFoldDB" id="A0A0B7MKB9"/>
<name>A0A0B7MKB9_9FIRM</name>
<dbReference type="EMBL" id="CDRZ01000292">
    <property type="protein sequence ID" value="CEO90485.1"/>
    <property type="molecule type" value="Genomic_DNA"/>
</dbReference>
<evidence type="ECO:0000313" key="1">
    <source>
        <dbReference type="EMBL" id="CEO90485.1"/>
    </source>
</evidence>
<accession>A0A0B7MKB9</accession>
<protein>
    <submittedName>
        <fullName evidence="1">Uncharacterized protein</fullName>
    </submittedName>
</protein>
<gene>
    <name evidence="1" type="ORF">SSCH_900001</name>
</gene>
<sequence>MKERKERICPHQSCRYSLQKTEKSGNYDLSVPANLKTANSIKAIATETRKGSLEHDNRLELYFNDSNNELVYPNKQNPQLPVSFSKQASFESIKRNLTAVNSFAESYKKYTQQKDCSACTRIFEIILY</sequence>
<keyword evidence="2" id="KW-1185">Reference proteome</keyword>
<dbReference type="RefSeq" id="WP_044666237.1">
    <property type="nucleotide sequence ID" value="NZ_CDRZ01000292.1"/>
</dbReference>
<proteinExistence type="predicted"/>
<dbReference type="Proteomes" id="UP000046155">
    <property type="component" value="Unassembled WGS sequence"/>
</dbReference>
<reference evidence="2" key="1">
    <citation type="submission" date="2015-01" db="EMBL/GenBank/DDBJ databases">
        <authorList>
            <person name="Manzoor Shahid"/>
            <person name="Zubair Saima"/>
        </authorList>
    </citation>
    <scope>NUCLEOTIDE SEQUENCE [LARGE SCALE GENOMIC DNA]</scope>
    <source>
        <strain evidence="2">Sp3</strain>
    </source>
</reference>
<evidence type="ECO:0000313" key="2">
    <source>
        <dbReference type="Proteomes" id="UP000046155"/>
    </source>
</evidence>